<keyword evidence="14" id="KW-0539">Nucleus</keyword>
<dbReference type="PANTHER" id="PTHR45866:SF1">
    <property type="entry name" value="DNA GYRASE SUBUNIT B, MITOCHONDRIAL"/>
    <property type="match status" value="1"/>
</dbReference>
<keyword evidence="8" id="KW-0460">Magnesium</keyword>
<evidence type="ECO:0000256" key="5">
    <source>
        <dbReference type="ARBA" id="ARBA00022723"/>
    </source>
</evidence>
<dbReference type="SMART" id="SM00353">
    <property type="entry name" value="HLH"/>
    <property type="match status" value="1"/>
</dbReference>
<comment type="caution">
    <text evidence="20">The sequence shown here is derived from an EMBL/GenBank/DDBJ whole genome shotgun (WGS) entry which is preliminary data.</text>
</comment>
<keyword evidence="7 15" id="KW-0067">ATP-binding</keyword>
<dbReference type="SUPFAM" id="SSF54211">
    <property type="entry name" value="Ribosomal protein S5 domain 2-like"/>
    <property type="match status" value="2"/>
</dbReference>
<dbReference type="SUPFAM" id="SSF56719">
    <property type="entry name" value="Type II DNA topoisomerase"/>
    <property type="match status" value="1"/>
</dbReference>
<feature type="domain" description="Toprim" evidence="18">
    <location>
        <begin position="722"/>
        <end position="829"/>
    </location>
</feature>
<dbReference type="InterPro" id="IPR014721">
    <property type="entry name" value="Ribsml_uS5_D2-typ_fold_subgr"/>
</dbReference>
<sequence>MCALTPMFPSNQQEWYSTSTMEYPWLDSFSPTLPSSLYPSFDQLDEFKNYNINLLPHHMNLADINGTNNNSNNDQEEHQGSVLEKKLNHNASERDRRRKLNALYASLRALLPPSDQKRKLSIPKTVAGVVKYIPEQKQELQRLYRRKEELMKRISNKIETLNHQQEQLRNRALMMESIDSSSQKIAANWITNTEIAVQIATWKWTSISDMLLRLEENGLNVISVSSSVSSTARIFYTLHLQMRGDCRVRLEELDVKEIPCNGRHKTRAITRSRIIVSSTTSTMINFQLAKVLSQGLIQRNAISTRSFMSSTISTEAFQESSATSKGYSSEQIQVLEGLDPVRKRPGMYIGSTGPRGLHHLVYEILDNAIDEAQAGYASKVDVVLHPDGSVSIMDDGRGIPTDLHPATKKSSLETVLTVLHAGGKFGGTSSGYSVSGGLHGVGLSVVNALSEALEVTVWRDGMEHKQTYSRGKPITTLTRCDLPLESKGTKGTSIRFWPDKEVFTTAVEFDHNTIAGRIRELAFLNPKVTISLKNEDDDPEKNQYTEQFYAGGLSEYVSWLNTDKNPIHDVLGFRKEINGATINVALQWCSDAYSDTMRGYANSIRTIDGGTHIEGVKASLTRTLNTLAKKSKAVKEKDINLSGEHTRLGNPEVRKIVDQSVQEYLTDYLELHPDVLERIISKSLNAYKAALAAKRARELVRSKSVLKSSSLPGKLSDCSSTNPEESVEGDSAGGSAKQGRDRRFQAILPLRGKILNIERKDEAAMYKNEEIQNLILALGLGEKGEDFKLENLRYHKIIILTDADVDGAHIRTLLLTFFFRYQRALFDAGCIYVGVPPLFKVERGKQAQYCYDDADLKKITADFPASASYSIQRFKGLGEMMPEQLWETTMNPETRILKQLVVDDIAEANMTFSYLMDARVKASMEKEENDDNLYKDCVEGGGGASVYITWLIGDKRPLHDVMGFKKEINDIKIDIALQWYIDVYSDTVLGYANGIHTVEGGTHIDGAKASITRTINTLGKKKKYVKDLDLSGEHIREGLTCIVAVVVTKPEFVGQTKKKLGNPKIREIVDTSVQEYLTEYFELHPDVFESIYTKSFKAYQRARKVISTPRTVPQNQTKRSSGKFEIFIPIGESSVGAAKHGDNDRRFQSKRTLEQPLSNGAAVSTAPPGRSLENTIDSRVDKKRQKVVPSSQHPSSSSRQTVAAASKRPNRKDVGAKTLKGVPTGSSKTKPVIPVGPGFQAEIPIWIAPTKKGKFYGSPGDSDTLRCDGFWKYASKAFPRRSEKDLIGYYYNVFLNHRNTDDDHYGDFLADHRHARRRRGAITIDETAIEAAKARPPIGTHDC</sequence>
<dbReference type="InterPro" id="IPR002288">
    <property type="entry name" value="DNA_gyrase_B_C"/>
</dbReference>
<dbReference type="PRINTS" id="PR00418">
    <property type="entry name" value="TPI2FAMILY"/>
</dbReference>
<dbReference type="CDD" id="cd16928">
    <property type="entry name" value="HATPase_GyrB-like"/>
    <property type="match status" value="1"/>
</dbReference>
<evidence type="ECO:0000256" key="15">
    <source>
        <dbReference type="RuleBase" id="RU362094"/>
    </source>
</evidence>
<dbReference type="EMBL" id="JAGKQM010000003">
    <property type="protein sequence ID" value="KAH0931081.1"/>
    <property type="molecule type" value="Genomic_DNA"/>
</dbReference>
<dbReference type="Gene3D" id="4.10.280.10">
    <property type="entry name" value="Helix-loop-helix DNA-binding domain"/>
    <property type="match status" value="1"/>
</dbReference>
<evidence type="ECO:0000256" key="8">
    <source>
        <dbReference type="ARBA" id="ARBA00022842"/>
    </source>
</evidence>
<dbReference type="Gene3D" id="3.30.565.10">
    <property type="entry name" value="Histidine kinase-like ATPase, C-terminal domain"/>
    <property type="match status" value="1"/>
</dbReference>
<organism evidence="20 21">
    <name type="scientific">Brassica napus</name>
    <name type="common">Rape</name>
    <dbReference type="NCBI Taxonomy" id="3708"/>
    <lineage>
        <taxon>Eukaryota</taxon>
        <taxon>Viridiplantae</taxon>
        <taxon>Streptophyta</taxon>
        <taxon>Embryophyta</taxon>
        <taxon>Tracheophyta</taxon>
        <taxon>Spermatophyta</taxon>
        <taxon>Magnoliopsida</taxon>
        <taxon>eudicotyledons</taxon>
        <taxon>Gunneridae</taxon>
        <taxon>Pentapetalae</taxon>
        <taxon>rosids</taxon>
        <taxon>malvids</taxon>
        <taxon>Brassicales</taxon>
        <taxon>Brassicaceae</taxon>
        <taxon>Brassiceae</taxon>
        <taxon>Brassica</taxon>
    </lineage>
</organism>
<comment type="subcellular location">
    <subcellularLocation>
        <location evidence="3">Nucleus</location>
    </subcellularLocation>
</comment>
<dbReference type="InterPro" id="IPR036890">
    <property type="entry name" value="HATPase_C_sf"/>
</dbReference>
<dbReference type="InterPro" id="IPR011598">
    <property type="entry name" value="bHLH_dom"/>
</dbReference>
<accession>A0ABQ8DNZ2</accession>
<keyword evidence="5" id="KW-0479">Metal-binding</keyword>
<keyword evidence="21" id="KW-1185">Reference proteome</keyword>
<dbReference type="InterPro" id="IPR020568">
    <property type="entry name" value="Ribosomal_Su5_D2-typ_SF"/>
</dbReference>
<dbReference type="InterPro" id="IPR006171">
    <property type="entry name" value="TOPRIM_dom"/>
</dbReference>
<dbReference type="PRINTS" id="PR01159">
    <property type="entry name" value="DNAGYRASEB"/>
</dbReference>
<dbReference type="SUPFAM" id="SSF55874">
    <property type="entry name" value="ATPase domain of HSP90 chaperone/DNA topoisomerase II/histidine kinase"/>
    <property type="match status" value="1"/>
</dbReference>
<gene>
    <name evidence="20" type="ORF">HID58_008198</name>
</gene>
<evidence type="ECO:0000256" key="14">
    <source>
        <dbReference type="ARBA" id="ARBA00023242"/>
    </source>
</evidence>
<evidence type="ECO:0000256" key="10">
    <source>
        <dbReference type="ARBA" id="ARBA00023029"/>
    </source>
</evidence>
<evidence type="ECO:0000256" key="4">
    <source>
        <dbReference type="ARBA" id="ARBA00010708"/>
    </source>
</evidence>
<evidence type="ECO:0000259" key="19">
    <source>
        <dbReference type="PROSITE" id="PS50888"/>
    </source>
</evidence>
<comment type="function">
    <text evidence="15">Control of topological states of DNA by transient breakage and subsequent rejoining of DNA strands. Topoisomerase II makes double-strand breaks.</text>
</comment>
<dbReference type="Proteomes" id="UP000824890">
    <property type="component" value="Unassembled WGS sequence"/>
</dbReference>
<dbReference type="PANTHER" id="PTHR45866">
    <property type="entry name" value="DNA GYRASE/TOPOISOMERASE SUBUNIT B"/>
    <property type="match status" value="1"/>
</dbReference>
<evidence type="ECO:0000256" key="7">
    <source>
        <dbReference type="ARBA" id="ARBA00022840"/>
    </source>
</evidence>
<comment type="cofactor">
    <cofactor evidence="2">
        <name>Mg(2+)</name>
        <dbReference type="ChEBI" id="CHEBI:18420"/>
    </cofactor>
</comment>
<dbReference type="Pfam" id="PF00010">
    <property type="entry name" value="HLH"/>
    <property type="match status" value="1"/>
</dbReference>
<evidence type="ECO:0000256" key="13">
    <source>
        <dbReference type="ARBA" id="ARBA00023235"/>
    </source>
</evidence>
<dbReference type="Gene3D" id="3.40.50.670">
    <property type="match status" value="1"/>
</dbReference>
<dbReference type="CDD" id="cd18914">
    <property type="entry name" value="bHLH_AtORG2_like"/>
    <property type="match status" value="1"/>
</dbReference>
<keyword evidence="11 15" id="KW-0238">DNA-binding</keyword>
<feature type="domain" description="BHLH" evidence="19">
    <location>
        <begin position="84"/>
        <end position="136"/>
    </location>
</feature>
<evidence type="ECO:0000256" key="2">
    <source>
        <dbReference type="ARBA" id="ARBA00001946"/>
    </source>
</evidence>
<dbReference type="InterPro" id="IPR013506">
    <property type="entry name" value="Topo_IIA_bsu_dom2"/>
</dbReference>
<dbReference type="Pfam" id="PF00986">
    <property type="entry name" value="DNA_gyraseB_C"/>
    <property type="match status" value="1"/>
</dbReference>
<keyword evidence="6 15" id="KW-0547">Nucleotide-binding</keyword>
<keyword evidence="13 15" id="KW-0413">Isomerase</keyword>
<dbReference type="InterPro" id="IPR013759">
    <property type="entry name" value="Topo_IIA_B_C"/>
</dbReference>
<evidence type="ECO:0000256" key="9">
    <source>
        <dbReference type="ARBA" id="ARBA00023015"/>
    </source>
</evidence>
<dbReference type="InterPro" id="IPR034160">
    <property type="entry name" value="TOPRIM_GyrB"/>
</dbReference>
<evidence type="ECO:0000259" key="18">
    <source>
        <dbReference type="PROSITE" id="PS50880"/>
    </source>
</evidence>
<evidence type="ECO:0000256" key="17">
    <source>
        <dbReference type="SAM" id="MobiDB-lite"/>
    </source>
</evidence>
<keyword evidence="10 15" id="KW-0799">Topoisomerase</keyword>
<comment type="catalytic activity">
    <reaction evidence="1 15">
        <text>ATP-dependent breakage, passage and rejoining of double-stranded DNA.</text>
        <dbReference type="EC" id="5.6.2.2"/>
    </reaction>
</comment>
<reference evidence="20 21" key="1">
    <citation type="submission" date="2021-05" db="EMBL/GenBank/DDBJ databases">
        <title>Genome Assembly of Synthetic Allotetraploid Brassica napus Reveals Homoeologous Exchanges between Subgenomes.</title>
        <authorList>
            <person name="Davis J.T."/>
        </authorList>
    </citation>
    <scope>NUCLEOTIDE SEQUENCE [LARGE SCALE GENOMIC DNA]</scope>
    <source>
        <strain evidence="21">cv. Da-Ae</strain>
        <tissue evidence="20">Seedling</tissue>
    </source>
</reference>
<name>A0ABQ8DNZ2_BRANA</name>
<comment type="similarity">
    <text evidence="15">Belongs to the type II topoisomerase family.</text>
</comment>
<feature type="compositionally biased region" description="Basic and acidic residues" evidence="17">
    <location>
        <begin position="1139"/>
        <end position="1153"/>
    </location>
</feature>
<dbReference type="Pfam" id="PF02518">
    <property type="entry name" value="HATPase_c"/>
    <property type="match status" value="1"/>
</dbReference>
<dbReference type="EC" id="5.6.2.2" evidence="15"/>
<evidence type="ECO:0000256" key="16">
    <source>
        <dbReference type="SAM" id="Coils"/>
    </source>
</evidence>
<evidence type="ECO:0000256" key="11">
    <source>
        <dbReference type="ARBA" id="ARBA00023125"/>
    </source>
</evidence>
<keyword evidence="9" id="KW-0805">Transcription regulation</keyword>
<evidence type="ECO:0000313" key="20">
    <source>
        <dbReference type="EMBL" id="KAH0931081.1"/>
    </source>
</evidence>
<dbReference type="InterPro" id="IPR013760">
    <property type="entry name" value="Topo_IIA-like_dom_sf"/>
</dbReference>
<dbReference type="SUPFAM" id="SSF47459">
    <property type="entry name" value="HLH, helix-loop-helix DNA-binding domain"/>
    <property type="match status" value="1"/>
</dbReference>
<feature type="region of interest" description="Disordered" evidence="17">
    <location>
        <begin position="1135"/>
        <end position="1233"/>
    </location>
</feature>
<evidence type="ECO:0000256" key="1">
    <source>
        <dbReference type="ARBA" id="ARBA00000185"/>
    </source>
</evidence>
<comment type="subunit">
    <text evidence="15">Homodimer.</text>
</comment>
<protein>
    <recommendedName>
        <fullName evidence="15">DNA topoisomerase 2</fullName>
        <ecNumber evidence="15">5.6.2.2</ecNumber>
    </recommendedName>
</protein>
<dbReference type="Gene3D" id="3.30.230.10">
    <property type="match status" value="3"/>
</dbReference>
<keyword evidence="16" id="KW-0175">Coiled coil</keyword>
<evidence type="ECO:0000256" key="12">
    <source>
        <dbReference type="ARBA" id="ARBA00023163"/>
    </source>
</evidence>
<dbReference type="SMART" id="SM00433">
    <property type="entry name" value="TOP2c"/>
    <property type="match status" value="1"/>
</dbReference>
<evidence type="ECO:0000313" key="21">
    <source>
        <dbReference type="Proteomes" id="UP000824890"/>
    </source>
</evidence>
<evidence type="ECO:0000256" key="3">
    <source>
        <dbReference type="ARBA" id="ARBA00004123"/>
    </source>
</evidence>
<dbReference type="SMART" id="SM00387">
    <property type="entry name" value="HATPase_c"/>
    <property type="match status" value="1"/>
</dbReference>
<keyword evidence="12" id="KW-0804">Transcription</keyword>
<evidence type="ECO:0000256" key="6">
    <source>
        <dbReference type="ARBA" id="ARBA00022741"/>
    </source>
</evidence>
<dbReference type="PROSITE" id="PS50888">
    <property type="entry name" value="BHLH"/>
    <property type="match status" value="1"/>
</dbReference>
<comment type="similarity">
    <text evidence="4">Belongs to the type II topoisomerase GyrB family.</text>
</comment>
<proteinExistence type="inferred from homology"/>
<dbReference type="CDD" id="cd00329">
    <property type="entry name" value="TopoII_MutL_Trans"/>
    <property type="match status" value="2"/>
</dbReference>
<dbReference type="Pfam" id="PF01751">
    <property type="entry name" value="Toprim"/>
    <property type="match status" value="1"/>
</dbReference>
<dbReference type="InterPro" id="IPR003594">
    <property type="entry name" value="HATPase_dom"/>
</dbReference>
<dbReference type="InterPro" id="IPR001241">
    <property type="entry name" value="Topo_IIA"/>
</dbReference>
<feature type="coiled-coil region" evidence="16">
    <location>
        <begin position="133"/>
        <end position="171"/>
    </location>
</feature>
<dbReference type="CDD" id="cd03366">
    <property type="entry name" value="TOPRIM_TopoIIA_GyrB"/>
    <property type="match status" value="1"/>
</dbReference>
<dbReference type="InterPro" id="IPR036638">
    <property type="entry name" value="HLH_DNA-bd_sf"/>
</dbReference>
<feature type="compositionally biased region" description="Low complexity" evidence="17">
    <location>
        <begin position="1189"/>
        <end position="1198"/>
    </location>
</feature>
<dbReference type="Pfam" id="PF00204">
    <property type="entry name" value="DNA_gyraseB"/>
    <property type="match status" value="2"/>
</dbReference>
<dbReference type="InterPro" id="IPR000565">
    <property type="entry name" value="Topo_IIA_B"/>
</dbReference>
<feature type="region of interest" description="Disordered" evidence="17">
    <location>
        <begin position="709"/>
        <end position="739"/>
    </location>
</feature>
<dbReference type="PROSITE" id="PS50880">
    <property type="entry name" value="TOPRIM"/>
    <property type="match status" value="1"/>
</dbReference>